<keyword evidence="6" id="KW-0227">DNA damage</keyword>
<reference evidence="20" key="1">
    <citation type="submission" date="2016-02" db="EMBL/GenBank/DDBJ databases">
        <authorList>
            <person name="Rodrigo-Torres Lidia"/>
            <person name="Arahal R.David."/>
        </authorList>
    </citation>
    <scope>NUCLEOTIDE SEQUENCE [LARGE SCALE GENOMIC DNA]</scope>
    <source>
        <strain evidence="20">CECT 9029</strain>
    </source>
</reference>
<dbReference type="PRINTS" id="PR00502">
    <property type="entry name" value="NUDIXFAMILY"/>
</dbReference>
<evidence type="ECO:0000256" key="13">
    <source>
        <dbReference type="ARBA" id="ARBA00040794"/>
    </source>
</evidence>
<evidence type="ECO:0000256" key="9">
    <source>
        <dbReference type="ARBA" id="ARBA00023204"/>
    </source>
</evidence>
<dbReference type="PROSITE" id="PS00893">
    <property type="entry name" value="NUDIX_BOX"/>
    <property type="match status" value="1"/>
</dbReference>
<proteinExistence type="inferred from homology"/>
<feature type="domain" description="Nudix hydrolase" evidence="18">
    <location>
        <begin position="4"/>
        <end position="127"/>
    </location>
</feature>
<dbReference type="CDD" id="cd03425">
    <property type="entry name" value="NUDIX_MutT_NudA_like"/>
    <property type="match status" value="1"/>
</dbReference>
<evidence type="ECO:0000256" key="6">
    <source>
        <dbReference type="ARBA" id="ARBA00022763"/>
    </source>
</evidence>
<dbReference type="EMBL" id="FIZX01000001">
    <property type="protein sequence ID" value="CZF77711.1"/>
    <property type="molecule type" value="Genomic_DNA"/>
</dbReference>
<dbReference type="GO" id="GO:0006281">
    <property type="term" value="P:DNA repair"/>
    <property type="evidence" value="ECO:0007669"/>
    <property type="project" value="UniProtKB-KW"/>
</dbReference>
<keyword evidence="5" id="KW-0479">Metal-binding</keyword>
<dbReference type="Gene3D" id="3.90.79.10">
    <property type="entry name" value="Nucleoside Triphosphate Pyrophosphohydrolase"/>
    <property type="match status" value="1"/>
</dbReference>
<sequence>MMSAPILVVAGVLTDGDKILITQRFDNEGGLWEFPGGKVEQGESEPGALVRELWEELGIKVKVGEYLTETLHHYPAKSILLKSYRCELVEGDIALHCHQAKAWITPSESDAYTFSDADKPLVELLKNK</sequence>
<dbReference type="SUPFAM" id="SSF55811">
    <property type="entry name" value="Nudix"/>
    <property type="match status" value="1"/>
</dbReference>
<accession>A0A128EUN3</accession>
<keyword evidence="3" id="KW-0515">Mutator protein</keyword>
<evidence type="ECO:0000256" key="11">
    <source>
        <dbReference type="ARBA" id="ARBA00036904"/>
    </source>
</evidence>
<name>A0A128EUN3_9GAMM</name>
<dbReference type="InterPro" id="IPR000086">
    <property type="entry name" value="NUDIX_hydrolase_dom"/>
</dbReference>
<evidence type="ECO:0000256" key="7">
    <source>
        <dbReference type="ARBA" id="ARBA00022801"/>
    </source>
</evidence>
<dbReference type="GO" id="GO:0008413">
    <property type="term" value="F:8-oxo-7,8-dihydroguanosine triphosphate pyrophosphatase activity"/>
    <property type="evidence" value="ECO:0007669"/>
    <property type="project" value="TreeGrafter"/>
</dbReference>
<evidence type="ECO:0000259" key="18">
    <source>
        <dbReference type="PROSITE" id="PS51462"/>
    </source>
</evidence>
<dbReference type="InterPro" id="IPR020084">
    <property type="entry name" value="NUDIX_hydrolase_CS"/>
</dbReference>
<evidence type="ECO:0000256" key="15">
    <source>
        <dbReference type="ARBA" id="ARBA00041979"/>
    </source>
</evidence>
<evidence type="ECO:0000256" key="5">
    <source>
        <dbReference type="ARBA" id="ARBA00022723"/>
    </source>
</evidence>
<comment type="cofactor">
    <cofactor evidence="1">
        <name>Mg(2+)</name>
        <dbReference type="ChEBI" id="CHEBI:18420"/>
    </cofactor>
</comment>
<gene>
    <name evidence="19" type="primary">nudG</name>
    <name evidence="19" type="ORF">GCE9029_00372</name>
</gene>
<evidence type="ECO:0000256" key="4">
    <source>
        <dbReference type="ARBA" id="ARBA00022705"/>
    </source>
</evidence>
<keyword evidence="8" id="KW-0460">Magnesium</keyword>
<evidence type="ECO:0000256" key="3">
    <source>
        <dbReference type="ARBA" id="ARBA00022457"/>
    </source>
</evidence>
<dbReference type="GO" id="GO:0044715">
    <property type="term" value="F:8-oxo-dGDP phosphatase activity"/>
    <property type="evidence" value="ECO:0007669"/>
    <property type="project" value="TreeGrafter"/>
</dbReference>
<dbReference type="AlphaFoldDB" id="A0A128EUN3"/>
<dbReference type="PANTHER" id="PTHR47707:SF1">
    <property type="entry name" value="NUDIX HYDROLASE FAMILY PROTEIN"/>
    <property type="match status" value="1"/>
</dbReference>
<dbReference type="InterPro" id="IPR020476">
    <property type="entry name" value="Nudix_hydrolase"/>
</dbReference>
<keyword evidence="9" id="KW-0234">DNA repair</keyword>
<evidence type="ECO:0000256" key="8">
    <source>
        <dbReference type="ARBA" id="ARBA00022842"/>
    </source>
</evidence>
<dbReference type="Proteomes" id="UP000071641">
    <property type="component" value="Unassembled WGS sequence"/>
</dbReference>
<evidence type="ECO:0000256" key="10">
    <source>
        <dbReference type="ARBA" id="ARBA00035861"/>
    </source>
</evidence>
<comment type="similarity">
    <text evidence="2 17">Belongs to the Nudix hydrolase family.</text>
</comment>
<evidence type="ECO:0000313" key="19">
    <source>
        <dbReference type="EMBL" id="CZF77711.1"/>
    </source>
</evidence>
<keyword evidence="20" id="KW-1185">Reference proteome</keyword>
<evidence type="ECO:0000256" key="17">
    <source>
        <dbReference type="RuleBase" id="RU003476"/>
    </source>
</evidence>
<evidence type="ECO:0000256" key="14">
    <source>
        <dbReference type="ARBA" id="ARBA00041592"/>
    </source>
</evidence>
<comment type="catalytic activity">
    <reaction evidence="11">
        <text>8-oxo-GTP + H2O = 8-oxo-GMP + diphosphate + H(+)</text>
        <dbReference type="Rhea" id="RHEA:67616"/>
        <dbReference type="ChEBI" id="CHEBI:15377"/>
        <dbReference type="ChEBI" id="CHEBI:15378"/>
        <dbReference type="ChEBI" id="CHEBI:33019"/>
        <dbReference type="ChEBI" id="CHEBI:143553"/>
        <dbReference type="ChEBI" id="CHEBI:145694"/>
    </reaction>
</comment>
<dbReference type="InterPro" id="IPR015797">
    <property type="entry name" value="NUDIX_hydrolase-like_dom_sf"/>
</dbReference>
<dbReference type="OrthoDB" id="9810648at2"/>
<dbReference type="EC" id="3.6.1.55" evidence="12"/>
<organism evidence="19 20">
    <name type="scientific">Grimontia celer</name>
    <dbReference type="NCBI Taxonomy" id="1796497"/>
    <lineage>
        <taxon>Bacteria</taxon>
        <taxon>Pseudomonadati</taxon>
        <taxon>Pseudomonadota</taxon>
        <taxon>Gammaproteobacteria</taxon>
        <taxon>Vibrionales</taxon>
        <taxon>Vibrionaceae</taxon>
        <taxon>Grimontia</taxon>
    </lineage>
</organism>
<keyword evidence="4" id="KW-0235">DNA replication</keyword>
<dbReference type="GO" id="GO:0046872">
    <property type="term" value="F:metal ion binding"/>
    <property type="evidence" value="ECO:0007669"/>
    <property type="project" value="UniProtKB-KW"/>
</dbReference>
<evidence type="ECO:0000313" key="20">
    <source>
        <dbReference type="Proteomes" id="UP000071641"/>
    </source>
</evidence>
<comment type="catalytic activity">
    <reaction evidence="10">
        <text>8-oxo-dGTP + H2O = 8-oxo-dGMP + diphosphate + H(+)</text>
        <dbReference type="Rhea" id="RHEA:31575"/>
        <dbReference type="ChEBI" id="CHEBI:15377"/>
        <dbReference type="ChEBI" id="CHEBI:15378"/>
        <dbReference type="ChEBI" id="CHEBI:33019"/>
        <dbReference type="ChEBI" id="CHEBI:63224"/>
        <dbReference type="ChEBI" id="CHEBI:77896"/>
        <dbReference type="EC" id="3.6.1.55"/>
    </reaction>
</comment>
<evidence type="ECO:0000256" key="1">
    <source>
        <dbReference type="ARBA" id="ARBA00001946"/>
    </source>
</evidence>
<dbReference type="GO" id="GO:0006260">
    <property type="term" value="P:DNA replication"/>
    <property type="evidence" value="ECO:0007669"/>
    <property type="project" value="UniProtKB-KW"/>
</dbReference>
<evidence type="ECO:0000256" key="2">
    <source>
        <dbReference type="ARBA" id="ARBA00005582"/>
    </source>
</evidence>
<dbReference type="PANTHER" id="PTHR47707">
    <property type="entry name" value="8-OXO-DGTP DIPHOSPHATASE"/>
    <property type="match status" value="1"/>
</dbReference>
<dbReference type="RefSeq" id="WP_062660779.1">
    <property type="nucleotide sequence ID" value="NZ_FIZX01000001.1"/>
</dbReference>
<dbReference type="GO" id="GO:0035539">
    <property type="term" value="F:8-oxo-7,8-dihydrodeoxyguanosine triphosphate pyrophosphatase activity"/>
    <property type="evidence" value="ECO:0007669"/>
    <property type="project" value="UniProtKB-EC"/>
</dbReference>
<dbReference type="STRING" id="1796497.GCE9029_00372"/>
<protein>
    <recommendedName>
        <fullName evidence="13">8-oxo-dGTP diphosphatase</fullName>
        <ecNumber evidence="12">3.6.1.55</ecNumber>
    </recommendedName>
    <alternativeName>
        <fullName evidence="16">7,8-dihydro-8-oxoguanine-triphosphatase</fullName>
    </alternativeName>
    <alternativeName>
        <fullName evidence="15">Mutator protein MutT</fullName>
    </alternativeName>
    <alternativeName>
        <fullName evidence="14">dGTP pyrophosphohydrolase</fullName>
    </alternativeName>
</protein>
<dbReference type="GO" id="GO:0044716">
    <property type="term" value="F:8-oxo-GDP phosphatase activity"/>
    <property type="evidence" value="ECO:0007669"/>
    <property type="project" value="TreeGrafter"/>
</dbReference>
<dbReference type="Pfam" id="PF00293">
    <property type="entry name" value="NUDIX"/>
    <property type="match status" value="1"/>
</dbReference>
<keyword evidence="7 17" id="KW-0378">Hydrolase</keyword>
<dbReference type="PROSITE" id="PS51462">
    <property type="entry name" value="NUDIX"/>
    <property type="match status" value="1"/>
</dbReference>
<evidence type="ECO:0000256" key="12">
    <source>
        <dbReference type="ARBA" id="ARBA00038905"/>
    </source>
</evidence>
<dbReference type="InterPro" id="IPR047127">
    <property type="entry name" value="MutT-like"/>
</dbReference>
<evidence type="ECO:0000256" key="16">
    <source>
        <dbReference type="ARBA" id="ARBA00042798"/>
    </source>
</evidence>